<keyword evidence="5" id="KW-0479">Metal-binding</keyword>
<dbReference type="InterPro" id="IPR035414">
    <property type="entry name" value="Peptidase_M1_pepN_Ig-like"/>
</dbReference>
<dbReference type="GO" id="GO:0004177">
    <property type="term" value="F:aminopeptidase activity"/>
    <property type="evidence" value="ECO:0007669"/>
    <property type="project" value="UniProtKB-KW"/>
</dbReference>
<evidence type="ECO:0000259" key="12">
    <source>
        <dbReference type="Pfam" id="PF17900"/>
    </source>
</evidence>
<proteinExistence type="inferred from homology"/>
<evidence type="ECO:0000313" key="13">
    <source>
        <dbReference type="EMBL" id="KAK2197371.1"/>
    </source>
</evidence>
<gene>
    <name evidence="13" type="ORF">BdWA1_000370</name>
</gene>
<dbReference type="InterPro" id="IPR014782">
    <property type="entry name" value="Peptidase_M1_dom"/>
</dbReference>
<feature type="domain" description="Peptidase M1 membrane alanine aminopeptidase" evidence="9">
    <location>
        <begin position="258"/>
        <end position="472"/>
    </location>
</feature>
<dbReference type="InterPro" id="IPR027268">
    <property type="entry name" value="Peptidase_M4/M1_CTD_sf"/>
</dbReference>
<evidence type="ECO:0000256" key="1">
    <source>
        <dbReference type="ARBA" id="ARBA00001947"/>
    </source>
</evidence>
<dbReference type="GO" id="GO:0006508">
    <property type="term" value="P:proteolysis"/>
    <property type="evidence" value="ECO:0007669"/>
    <property type="project" value="UniProtKB-KW"/>
</dbReference>
<keyword evidence="8" id="KW-0482">Metalloprotease</keyword>
<evidence type="ECO:0000256" key="5">
    <source>
        <dbReference type="ARBA" id="ARBA00022723"/>
    </source>
</evidence>
<dbReference type="PANTHER" id="PTHR46322:SF1">
    <property type="entry name" value="PUROMYCIN-SENSITIVE AMINOPEPTIDASE"/>
    <property type="match status" value="1"/>
</dbReference>
<dbReference type="Pfam" id="PF11940">
    <property type="entry name" value="DUF3458"/>
    <property type="match status" value="1"/>
</dbReference>
<dbReference type="RefSeq" id="XP_067804213.1">
    <property type="nucleotide sequence ID" value="XM_067945422.1"/>
</dbReference>
<dbReference type="GO" id="GO:0008237">
    <property type="term" value="F:metallopeptidase activity"/>
    <property type="evidence" value="ECO:0007669"/>
    <property type="project" value="UniProtKB-KW"/>
</dbReference>
<dbReference type="InterPro" id="IPR001930">
    <property type="entry name" value="Peptidase_M1"/>
</dbReference>
<dbReference type="Pfam" id="PF17432">
    <property type="entry name" value="DUF3458_C"/>
    <property type="match status" value="1"/>
</dbReference>
<reference evidence="13" key="1">
    <citation type="journal article" date="2023" name="Nat. Microbiol.">
        <title>Babesia duncani multi-omics identifies virulence factors and drug targets.</title>
        <authorList>
            <person name="Singh P."/>
            <person name="Lonardi S."/>
            <person name="Liang Q."/>
            <person name="Vydyam P."/>
            <person name="Khabirova E."/>
            <person name="Fang T."/>
            <person name="Gihaz S."/>
            <person name="Thekkiniath J."/>
            <person name="Munshi M."/>
            <person name="Abel S."/>
            <person name="Ciampossin L."/>
            <person name="Batugedara G."/>
            <person name="Gupta M."/>
            <person name="Lu X.M."/>
            <person name="Lenz T."/>
            <person name="Chakravarty S."/>
            <person name="Cornillot E."/>
            <person name="Hu Y."/>
            <person name="Ma W."/>
            <person name="Gonzalez L.M."/>
            <person name="Sanchez S."/>
            <person name="Estrada K."/>
            <person name="Sanchez-Flores A."/>
            <person name="Montero E."/>
            <person name="Harb O.S."/>
            <person name="Le Roch K.G."/>
            <person name="Mamoun C.B."/>
        </authorList>
    </citation>
    <scope>NUCLEOTIDE SEQUENCE</scope>
    <source>
        <strain evidence="13">WA1</strain>
    </source>
</reference>
<dbReference type="GeneID" id="94334668"/>
<evidence type="ECO:0000256" key="8">
    <source>
        <dbReference type="ARBA" id="ARBA00023049"/>
    </source>
</evidence>
<feature type="domain" description="Peptidase M1 alanyl aminopeptidase C-terminal" evidence="11">
    <location>
        <begin position="576"/>
        <end position="894"/>
    </location>
</feature>
<dbReference type="Gene3D" id="2.60.40.1730">
    <property type="entry name" value="tricorn interacting facor f3 domain"/>
    <property type="match status" value="1"/>
</dbReference>
<evidence type="ECO:0000256" key="2">
    <source>
        <dbReference type="ARBA" id="ARBA00010136"/>
    </source>
</evidence>
<dbReference type="InterPro" id="IPR012779">
    <property type="entry name" value="Peptidase_M1_pepN"/>
</dbReference>
<evidence type="ECO:0000256" key="4">
    <source>
        <dbReference type="ARBA" id="ARBA00022670"/>
    </source>
</evidence>
<keyword evidence="14" id="KW-1185">Reference proteome</keyword>
<evidence type="ECO:0000313" key="14">
    <source>
        <dbReference type="Proteomes" id="UP001214638"/>
    </source>
</evidence>
<dbReference type="NCBIfam" id="TIGR02414">
    <property type="entry name" value="pepN_proteo"/>
    <property type="match status" value="1"/>
</dbReference>
<feature type="domain" description="Peptidase M1 alanyl aminopeptidase Ig-like fold" evidence="10">
    <location>
        <begin position="477"/>
        <end position="571"/>
    </location>
</feature>
<protein>
    <submittedName>
        <fullName evidence="13">Bifunctional Peptidase M1</fullName>
    </submittedName>
</protein>
<comment type="cofactor">
    <cofactor evidence="1">
        <name>Zn(2+)</name>
        <dbReference type="ChEBI" id="CHEBI:29105"/>
    </cofactor>
</comment>
<dbReference type="InterPro" id="IPR042097">
    <property type="entry name" value="Aminopeptidase_N-like_N_sf"/>
</dbReference>
<dbReference type="Pfam" id="PF17900">
    <property type="entry name" value="Peptidase_M1_N"/>
    <property type="match status" value="1"/>
</dbReference>
<evidence type="ECO:0000259" key="11">
    <source>
        <dbReference type="Pfam" id="PF17432"/>
    </source>
</evidence>
<dbReference type="PANTHER" id="PTHR46322">
    <property type="entry name" value="PUROMYCIN-SENSITIVE AMINOPEPTIDASE"/>
    <property type="match status" value="1"/>
</dbReference>
<dbReference type="GO" id="GO:0008270">
    <property type="term" value="F:zinc ion binding"/>
    <property type="evidence" value="ECO:0007669"/>
    <property type="project" value="InterPro"/>
</dbReference>
<name>A0AAD9PM16_9APIC</name>
<feature type="domain" description="Aminopeptidase N-like N-terminal" evidence="12">
    <location>
        <begin position="47"/>
        <end position="219"/>
    </location>
</feature>
<sequence>MATTSGNTTTITEVVSQLTLQPKKEHVEIFRKDYRPPEFDIEDVFLDFDLHDTKTKVTAELLMRRKPNTQPGNLVLHGDELVCKAVYVDGKPLPNIPLEGYSIDIDGNMTIPAAVLPLDDKTPFKVKTEVEINPKDNTKLMGLYRSSRIFCTQCEPHGFRRMTYFLDRPDVLTRFRVRMEADKTEFPILLSNGNKVASGDKGQRHFAEFVDPFPKPCYLFALVAGDLKSISTTFKTSSGNDVKVQLHSEPEDSDKLHWALESLIKAMAWDECAYGREYDLNEFHVVCVRDFNMGAMENKGLNVFNTALLLANKDITTDREFVRIMSVVGHEYFHNWTGNRVTCRDWFQLTLKEGLTVFREAEFCGEHSSPLLCRIQDVKYLMAVQFAEDAGPMSHPIRPESYISMDNFYTPTVYDKGSEVIGMYKTLLGSEGFRKGMDLYFERHDLQAVSCDDFRAAMADANGRDLTQFERWYTQSGTPQVHVLEACRKDNVYRLKLKQTTPPTARQPIKKPFHIPIVLGLVSKATGKDLRGGSLVFELTQEEQTFEIDGINEDCVLSINRNFSAPVKIFYNQPIEEIAFLMGNDSDGFNRWDAAQRMTNKIVLDLAENGKVDARLNAVFMEAFEKILNANIDNDEKAVSIQAPDLEVIASTLEQYNPIELHEAIKKYKLLILERFRPRLESLYEELTLKPNETDTLQRQDMSRRHLRNTLLSYLVATGDAKAQELGLKHFKMAKTMTDRFCGFAHLMNMKFPQKDEVIETFYKNANGDAQVIDKWFRAQATCTLPECLEHVKALVTHKDFSYTNPNRFSSLLGAFTTGIQFHNATGNGYEFIADEIIKVDKVNPQVSARIATRLIKFQKIKNPQQELMIKQLKRIDAEPNLSPNLYEIIHKAVESISSP</sequence>
<keyword evidence="7" id="KW-0862">Zinc</keyword>
<evidence type="ECO:0000259" key="9">
    <source>
        <dbReference type="Pfam" id="PF01433"/>
    </source>
</evidence>
<dbReference type="KEGG" id="bdw:94334668"/>
<evidence type="ECO:0000256" key="7">
    <source>
        <dbReference type="ARBA" id="ARBA00022833"/>
    </source>
</evidence>
<dbReference type="AlphaFoldDB" id="A0AAD9PM16"/>
<accession>A0AAD9PM16</accession>
<dbReference type="InterPro" id="IPR037144">
    <property type="entry name" value="Peptidase_M1_pepN_C_sf"/>
</dbReference>
<keyword evidence="4" id="KW-0645">Protease</keyword>
<dbReference type="Gene3D" id="3.30.2010.30">
    <property type="match status" value="1"/>
</dbReference>
<dbReference type="Proteomes" id="UP001214638">
    <property type="component" value="Unassembled WGS sequence"/>
</dbReference>
<dbReference type="Pfam" id="PF01433">
    <property type="entry name" value="Peptidase_M1"/>
    <property type="match status" value="1"/>
</dbReference>
<evidence type="ECO:0000256" key="6">
    <source>
        <dbReference type="ARBA" id="ARBA00022801"/>
    </source>
</evidence>
<evidence type="ECO:0000259" key="10">
    <source>
        <dbReference type="Pfam" id="PF11940"/>
    </source>
</evidence>
<dbReference type="SUPFAM" id="SSF63737">
    <property type="entry name" value="Leukotriene A4 hydrolase N-terminal domain"/>
    <property type="match status" value="1"/>
</dbReference>
<dbReference type="SUPFAM" id="SSF55486">
    <property type="entry name" value="Metalloproteases ('zincins'), catalytic domain"/>
    <property type="match status" value="1"/>
</dbReference>
<comment type="similarity">
    <text evidence="2">Belongs to the peptidase M1 family.</text>
</comment>
<evidence type="ECO:0000256" key="3">
    <source>
        <dbReference type="ARBA" id="ARBA00022438"/>
    </source>
</evidence>
<dbReference type="Gene3D" id="2.60.40.1840">
    <property type="match status" value="1"/>
</dbReference>
<keyword evidence="3" id="KW-0031">Aminopeptidase</keyword>
<dbReference type="InterPro" id="IPR045357">
    <property type="entry name" value="Aminopeptidase_N-like_N"/>
</dbReference>
<dbReference type="CDD" id="cd09600">
    <property type="entry name" value="M1_APN"/>
    <property type="match status" value="1"/>
</dbReference>
<dbReference type="Gene3D" id="1.10.390.10">
    <property type="entry name" value="Neutral Protease Domain 2"/>
    <property type="match status" value="1"/>
</dbReference>
<dbReference type="PRINTS" id="PR00756">
    <property type="entry name" value="ALADIPTASE"/>
</dbReference>
<keyword evidence="6" id="KW-0378">Hydrolase</keyword>
<dbReference type="FunFam" id="3.30.2010.30:FF:000002">
    <property type="entry name" value="Putative aminopeptidase N"/>
    <property type="match status" value="1"/>
</dbReference>
<dbReference type="Gene3D" id="1.25.50.10">
    <property type="entry name" value="Peptidase M1, alanyl aminopeptidase, C-terminal domain"/>
    <property type="match status" value="1"/>
</dbReference>
<dbReference type="EMBL" id="JALLKP010000001">
    <property type="protein sequence ID" value="KAK2197371.1"/>
    <property type="molecule type" value="Genomic_DNA"/>
</dbReference>
<comment type="caution">
    <text evidence="13">The sequence shown here is derived from an EMBL/GenBank/DDBJ whole genome shotgun (WGS) entry which is preliminary data.</text>
</comment>
<dbReference type="InterPro" id="IPR038438">
    <property type="entry name" value="PepN_Ig-like_sf"/>
</dbReference>
<organism evidence="13 14">
    <name type="scientific">Babesia duncani</name>
    <dbReference type="NCBI Taxonomy" id="323732"/>
    <lineage>
        <taxon>Eukaryota</taxon>
        <taxon>Sar</taxon>
        <taxon>Alveolata</taxon>
        <taxon>Apicomplexa</taxon>
        <taxon>Aconoidasida</taxon>
        <taxon>Piroplasmida</taxon>
        <taxon>Babesiidae</taxon>
        <taxon>Babesia</taxon>
    </lineage>
</organism>
<dbReference type="InterPro" id="IPR024601">
    <property type="entry name" value="Peptidase_M1_pepN_C"/>
</dbReference>